<keyword evidence="1" id="KW-0862">Zinc</keyword>
<feature type="region of interest" description="Disordered" evidence="2">
    <location>
        <begin position="493"/>
        <end position="524"/>
    </location>
</feature>
<feature type="domain" description="C2H2-type" evidence="4">
    <location>
        <begin position="68"/>
        <end position="97"/>
    </location>
</feature>
<keyword evidence="3" id="KW-1133">Transmembrane helix</keyword>
<accession>A0ABR1JXB8</accession>
<evidence type="ECO:0000313" key="6">
    <source>
        <dbReference type="Proteomes" id="UP001498398"/>
    </source>
</evidence>
<dbReference type="Gene3D" id="2.40.70.10">
    <property type="entry name" value="Acid Proteases"/>
    <property type="match status" value="1"/>
</dbReference>
<keyword evidence="3" id="KW-0812">Transmembrane</keyword>
<keyword evidence="1" id="KW-0863">Zinc-finger</keyword>
<evidence type="ECO:0000256" key="1">
    <source>
        <dbReference type="PROSITE-ProRule" id="PRU00042"/>
    </source>
</evidence>
<dbReference type="PROSITE" id="PS00028">
    <property type="entry name" value="ZINC_FINGER_C2H2_1"/>
    <property type="match status" value="1"/>
</dbReference>
<keyword evidence="3" id="KW-0472">Membrane</keyword>
<feature type="region of interest" description="Disordered" evidence="2">
    <location>
        <begin position="404"/>
        <end position="424"/>
    </location>
</feature>
<dbReference type="InterPro" id="IPR013087">
    <property type="entry name" value="Znf_C2H2_type"/>
</dbReference>
<dbReference type="InterPro" id="IPR036236">
    <property type="entry name" value="Znf_C2H2_sf"/>
</dbReference>
<evidence type="ECO:0000256" key="3">
    <source>
        <dbReference type="SAM" id="Phobius"/>
    </source>
</evidence>
<feature type="compositionally biased region" description="Polar residues" evidence="2">
    <location>
        <begin position="404"/>
        <end position="414"/>
    </location>
</feature>
<feature type="compositionally biased region" description="Low complexity" evidence="2">
    <location>
        <begin position="415"/>
        <end position="424"/>
    </location>
</feature>
<organism evidence="5 6">
    <name type="scientific">Marasmiellus scandens</name>
    <dbReference type="NCBI Taxonomy" id="2682957"/>
    <lineage>
        <taxon>Eukaryota</taxon>
        <taxon>Fungi</taxon>
        <taxon>Dikarya</taxon>
        <taxon>Basidiomycota</taxon>
        <taxon>Agaricomycotina</taxon>
        <taxon>Agaricomycetes</taxon>
        <taxon>Agaricomycetidae</taxon>
        <taxon>Agaricales</taxon>
        <taxon>Marasmiineae</taxon>
        <taxon>Omphalotaceae</taxon>
        <taxon>Marasmiellus</taxon>
    </lineage>
</organism>
<gene>
    <name evidence="5" type="ORF">VKT23_003471</name>
</gene>
<comment type="caution">
    <text evidence="5">The sequence shown here is derived from an EMBL/GenBank/DDBJ whole genome shotgun (WGS) entry which is preliminary data.</text>
</comment>
<evidence type="ECO:0000256" key="2">
    <source>
        <dbReference type="SAM" id="MobiDB-lite"/>
    </source>
</evidence>
<dbReference type="PROSITE" id="PS50157">
    <property type="entry name" value="ZINC_FINGER_C2H2_2"/>
    <property type="match status" value="1"/>
</dbReference>
<protein>
    <recommendedName>
        <fullName evidence="4">C2H2-type domain-containing protein</fullName>
    </recommendedName>
</protein>
<sequence>MNSAHSLSSTAFLQCWSSPVSNETGSSNLNSPSSPDRDSDFDMPWNPRIGTEATRRSSFQRRKRPAKYGCTVPGCGQDFTAIHNLRNHMNSHNGIKPYKCNVCACNGHIRARQTFGRCVKHKISPPSCLPIRLLSTSNAKDLGKTTGVTYAIDSVQGEIKTANLEFAGSTVQDQAYNLQSTPFTQSKCHRSRPNTGSNVFEVLANSDTGRAVVNRIFLQNTSTPNLITVNLGRIEDPDDPFPPSYRGLSVPTSISITTSVDETPNSKQATAVIDTGFSFSQAPKIVADAFYSRFDGAEYVNVNGISNTWIVPCTIEGTWYPIHPLDAIMGMSDSAVTNSNGDECCIGMFQPVSFDTGDDPTYHPKNRGPRRIGETTFLQMLSTTDVSSSHLDFVEMRLGGVDTTGEQNLNAPNFSSDDSSSKSSKNSKLKVIFLGLAIAAGVLGIVILLWAFCCRRRANRGKGGKGVKPNAGWMAYGGYGRLGDPNANAGPGAYPFQGLSSSSSQPQPVPENQRYSHPYSGSGQGADMIPYRRRLLHLQVLITLV</sequence>
<evidence type="ECO:0000313" key="5">
    <source>
        <dbReference type="EMBL" id="KAK7468972.1"/>
    </source>
</evidence>
<keyword evidence="6" id="KW-1185">Reference proteome</keyword>
<dbReference type="Proteomes" id="UP001498398">
    <property type="component" value="Unassembled WGS sequence"/>
</dbReference>
<dbReference type="SUPFAM" id="SSF57667">
    <property type="entry name" value="beta-beta-alpha zinc fingers"/>
    <property type="match status" value="1"/>
</dbReference>
<evidence type="ECO:0000259" key="4">
    <source>
        <dbReference type="PROSITE" id="PS50157"/>
    </source>
</evidence>
<dbReference type="SUPFAM" id="SSF50630">
    <property type="entry name" value="Acid proteases"/>
    <property type="match status" value="1"/>
</dbReference>
<name>A0ABR1JXB8_9AGAR</name>
<proteinExistence type="predicted"/>
<dbReference type="Gene3D" id="3.30.160.60">
    <property type="entry name" value="Classic Zinc Finger"/>
    <property type="match status" value="1"/>
</dbReference>
<feature type="transmembrane region" description="Helical" evidence="3">
    <location>
        <begin position="431"/>
        <end position="452"/>
    </location>
</feature>
<reference evidence="5 6" key="1">
    <citation type="submission" date="2024-01" db="EMBL/GenBank/DDBJ databases">
        <title>A draft genome for the cacao thread blight pathogen Marasmiellus scandens.</title>
        <authorList>
            <person name="Baruah I.K."/>
            <person name="Leung J."/>
            <person name="Bukari Y."/>
            <person name="Amoako-Attah I."/>
            <person name="Meinhardt L.W."/>
            <person name="Bailey B.A."/>
            <person name="Cohen S.P."/>
        </authorList>
    </citation>
    <scope>NUCLEOTIDE SEQUENCE [LARGE SCALE GENOMIC DNA]</scope>
    <source>
        <strain evidence="5 6">GH-19</strain>
    </source>
</reference>
<keyword evidence="1" id="KW-0479">Metal-binding</keyword>
<feature type="region of interest" description="Disordered" evidence="2">
    <location>
        <begin position="20"/>
        <end position="65"/>
    </location>
</feature>
<dbReference type="InterPro" id="IPR021109">
    <property type="entry name" value="Peptidase_aspartic_dom_sf"/>
</dbReference>
<dbReference type="EMBL" id="JBANRG010000003">
    <property type="protein sequence ID" value="KAK7468972.1"/>
    <property type="molecule type" value="Genomic_DNA"/>
</dbReference>